<evidence type="ECO:0000313" key="5">
    <source>
        <dbReference type="Proteomes" id="UP000295063"/>
    </source>
</evidence>
<feature type="chain" id="PRO_5038818760" evidence="2">
    <location>
        <begin position="27"/>
        <end position="281"/>
    </location>
</feature>
<feature type="domain" description="Solute-binding protein family 3/N-terminal" evidence="3">
    <location>
        <begin position="47"/>
        <end position="276"/>
    </location>
</feature>
<accession>A0A4R1PWN5</accession>
<dbReference type="SUPFAM" id="SSF53850">
    <property type="entry name" value="Periplasmic binding protein-like II"/>
    <property type="match status" value="1"/>
</dbReference>
<keyword evidence="1 2" id="KW-0732">Signal</keyword>
<dbReference type="RefSeq" id="WP_132080341.1">
    <property type="nucleotide sequence ID" value="NZ_SLUI01000007.1"/>
</dbReference>
<dbReference type="PROSITE" id="PS51257">
    <property type="entry name" value="PROKAR_LIPOPROTEIN"/>
    <property type="match status" value="1"/>
</dbReference>
<organism evidence="4 5">
    <name type="scientific">Anaerospora hongkongensis</name>
    <dbReference type="NCBI Taxonomy" id="244830"/>
    <lineage>
        <taxon>Bacteria</taxon>
        <taxon>Bacillati</taxon>
        <taxon>Bacillota</taxon>
        <taxon>Negativicutes</taxon>
        <taxon>Selenomonadales</taxon>
        <taxon>Sporomusaceae</taxon>
        <taxon>Anaerospora</taxon>
    </lineage>
</organism>
<dbReference type="Proteomes" id="UP000295063">
    <property type="component" value="Unassembled WGS sequence"/>
</dbReference>
<name>A0A4R1PWN5_9FIRM</name>
<feature type="signal peptide" evidence="2">
    <location>
        <begin position="1"/>
        <end position="26"/>
    </location>
</feature>
<dbReference type="InterPro" id="IPR001638">
    <property type="entry name" value="Solute-binding_3/MltF_N"/>
</dbReference>
<evidence type="ECO:0000256" key="2">
    <source>
        <dbReference type="SAM" id="SignalP"/>
    </source>
</evidence>
<dbReference type="PANTHER" id="PTHR35936:SF18">
    <property type="entry name" value="L-CYSTINE-BINDING PROTEIN TCYJ"/>
    <property type="match status" value="1"/>
</dbReference>
<proteinExistence type="predicted"/>
<protein>
    <submittedName>
        <fullName evidence="4">L-cystine transport system substrate-binding protein</fullName>
    </submittedName>
</protein>
<dbReference type="Gene3D" id="3.40.190.10">
    <property type="entry name" value="Periplasmic binding protein-like II"/>
    <property type="match status" value="2"/>
</dbReference>
<dbReference type="OrthoDB" id="8613538at2"/>
<evidence type="ECO:0000259" key="3">
    <source>
        <dbReference type="SMART" id="SM00062"/>
    </source>
</evidence>
<dbReference type="EMBL" id="SLUI01000007">
    <property type="protein sequence ID" value="TCL36824.1"/>
    <property type="molecule type" value="Genomic_DNA"/>
</dbReference>
<evidence type="ECO:0000256" key="1">
    <source>
        <dbReference type="ARBA" id="ARBA00022729"/>
    </source>
</evidence>
<dbReference type="AlphaFoldDB" id="A0A4R1PWN5"/>
<keyword evidence="5" id="KW-1185">Reference proteome</keyword>
<comment type="caution">
    <text evidence="4">The sequence shown here is derived from an EMBL/GenBank/DDBJ whole genome shotgun (WGS) entry which is preliminary data.</text>
</comment>
<dbReference type="Pfam" id="PF00497">
    <property type="entry name" value="SBP_bac_3"/>
    <property type="match status" value="1"/>
</dbReference>
<dbReference type="SMART" id="SM00062">
    <property type="entry name" value="PBPb"/>
    <property type="match status" value="1"/>
</dbReference>
<gene>
    <name evidence="4" type="ORF">EV210_10786</name>
</gene>
<sequence length="281" mass="30950">MKTAVIKKTAAKVLLAGLVIMGLAFTAGCGSTGSERQAAATGEQVKTYYVGTRGTFKPFTYMNDKDQLTGYDIEILKEVQKRNKDIRFEFKTMSIESAFVSLSSKQVDLIANQMSRNEERAAKYTFTTEVNNYTLTRLTVRGDRNDIQTLEDLKGKTMVLVPTSEVARVVRKFNETAEPKINLIFTDKGSAETLNLVATGRADASGDYEVAVTEARKTLGLDVKSVGEVISSVPTYFILRKDTEGQQLADKIDATIKQMKADGTLKKLSEQFLGADYTASK</sequence>
<reference evidence="4 5" key="1">
    <citation type="submission" date="2019-03" db="EMBL/GenBank/DDBJ databases">
        <title>Genomic Encyclopedia of Type Strains, Phase IV (KMG-IV): sequencing the most valuable type-strain genomes for metagenomic binning, comparative biology and taxonomic classification.</title>
        <authorList>
            <person name="Goeker M."/>
        </authorList>
    </citation>
    <scope>NUCLEOTIDE SEQUENCE [LARGE SCALE GENOMIC DNA]</scope>
    <source>
        <strain evidence="4 5">DSM 15969</strain>
    </source>
</reference>
<evidence type="ECO:0000313" key="4">
    <source>
        <dbReference type="EMBL" id="TCL36824.1"/>
    </source>
</evidence>
<dbReference type="PANTHER" id="PTHR35936">
    <property type="entry name" value="MEMBRANE-BOUND LYTIC MUREIN TRANSGLYCOSYLASE F"/>
    <property type="match status" value="1"/>
</dbReference>